<dbReference type="PATRIC" id="fig|883081.3.peg.1518"/>
<evidence type="ECO:0000256" key="4">
    <source>
        <dbReference type="ARBA" id="ARBA00038440"/>
    </source>
</evidence>
<dbReference type="STRING" id="883081.HMPREF9698_01513"/>
<comment type="catalytic activity">
    <reaction evidence="5 6">
        <text>N(1)-(5-phospho-beta-D-ribosyl)glycinamide + (6R)-10-formyltetrahydrofolate = N(2)-formyl-N(1)-(5-phospho-beta-D-ribosyl)glycinamide + (6S)-5,6,7,8-tetrahydrofolate + H(+)</text>
        <dbReference type="Rhea" id="RHEA:15053"/>
        <dbReference type="ChEBI" id="CHEBI:15378"/>
        <dbReference type="ChEBI" id="CHEBI:57453"/>
        <dbReference type="ChEBI" id="CHEBI:143788"/>
        <dbReference type="ChEBI" id="CHEBI:147286"/>
        <dbReference type="ChEBI" id="CHEBI:195366"/>
        <dbReference type="EC" id="2.1.2.2"/>
    </reaction>
</comment>
<dbReference type="NCBIfam" id="TIGR00639">
    <property type="entry name" value="PurN"/>
    <property type="match status" value="1"/>
</dbReference>
<dbReference type="GO" id="GO:0004644">
    <property type="term" value="F:phosphoribosylglycinamide formyltransferase activity"/>
    <property type="evidence" value="ECO:0007669"/>
    <property type="project" value="UniProtKB-UniRule"/>
</dbReference>
<evidence type="ECO:0000313" key="9">
    <source>
        <dbReference type="Proteomes" id="UP000009875"/>
    </source>
</evidence>
<dbReference type="SUPFAM" id="SSF53328">
    <property type="entry name" value="Formyltransferase"/>
    <property type="match status" value="1"/>
</dbReference>
<feature type="binding site" evidence="6">
    <location>
        <begin position="11"/>
        <end position="13"/>
    </location>
    <ligand>
        <name>N(1)-(5-phospho-beta-D-ribosyl)glycinamide</name>
        <dbReference type="ChEBI" id="CHEBI:143788"/>
    </ligand>
</feature>
<dbReference type="PANTHER" id="PTHR43369:SF2">
    <property type="entry name" value="PHOSPHORIBOSYLGLYCINAMIDE FORMYLTRANSFERASE"/>
    <property type="match status" value="1"/>
</dbReference>
<comment type="similarity">
    <text evidence="4 6">Belongs to the GART family.</text>
</comment>
<dbReference type="AlphaFoldDB" id="K9EUS3"/>
<keyword evidence="9" id="KW-1185">Reference proteome</keyword>
<proteinExistence type="inferred from homology"/>
<dbReference type="InterPro" id="IPR036477">
    <property type="entry name" value="Formyl_transf_N_sf"/>
</dbReference>
<feature type="binding site" evidence="6">
    <location>
        <position position="105"/>
    </location>
    <ligand>
        <name>(6R)-10-formyltetrahydrofolate</name>
        <dbReference type="ChEBI" id="CHEBI:195366"/>
    </ligand>
</feature>
<dbReference type="OrthoDB" id="9806170at2"/>
<dbReference type="HOGENOM" id="CLU_038395_1_3_9"/>
<dbReference type="PANTHER" id="PTHR43369">
    <property type="entry name" value="PHOSPHORIBOSYLGLYCINAMIDE FORMYLTRANSFERASE"/>
    <property type="match status" value="1"/>
</dbReference>
<evidence type="ECO:0000256" key="3">
    <source>
        <dbReference type="ARBA" id="ARBA00022755"/>
    </source>
</evidence>
<dbReference type="PROSITE" id="PS00373">
    <property type="entry name" value="GART"/>
    <property type="match status" value="1"/>
</dbReference>
<dbReference type="CDD" id="cd08645">
    <property type="entry name" value="FMT_core_GART"/>
    <property type="match status" value="1"/>
</dbReference>
<dbReference type="HAMAP" id="MF_01930">
    <property type="entry name" value="PurN"/>
    <property type="match status" value="1"/>
</dbReference>
<comment type="function">
    <text evidence="6">Catalyzes the transfer of a formyl group from 10-formyltetrahydrofolate to 5-phospho-ribosyl-glycinamide (GAR), producing 5-phospho-ribosyl-N-formylglycinamide (FGAR) and tetrahydrofolate.</text>
</comment>
<sequence length="193" mass="21801">MNIALFASGRGSNVQAILDQTQPDHVPVQAQCLVCNDPDAPAIDLAKDYSLPCLVLPSKGISRSDWEAEVLAYLSQYEIDYIVLAGFMRLLSPNFIDHFKDRILNIHPSLLPKYPGTKSIEEAYDNQEKETGVTIFYVDAGVDTGRIIDQRRVKLDPDWSLADLEDQIHRVEHEMYTQVLIQLAQEGEDVNDR</sequence>
<dbReference type="Proteomes" id="UP000009875">
    <property type="component" value="Unassembled WGS sequence"/>
</dbReference>
<evidence type="ECO:0000256" key="2">
    <source>
        <dbReference type="ARBA" id="ARBA00022679"/>
    </source>
</evidence>
<feature type="active site" description="Proton donor" evidence="6">
    <location>
        <position position="107"/>
    </location>
</feature>
<feature type="binding site" evidence="6">
    <location>
        <begin position="88"/>
        <end position="91"/>
    </location>
    <ligand>
        <name>(6R)-10-formyltetrahydrofolate</name>
        <dbReference type="ChEBI" id="CHEBI:195366"/>
    </ligand>
</feature>
<comment type="pathway">
    <text evidence="1 6">Purine metabolism; IMP biosynthesis via de novo pathway; N(2)-formyl-N(1)-(5-phospho-D-ribosyl)glycinamide from N(1)-(5-phospho-D-ribosyl)glycinamide (10-formyl THF route): step 1/1.</text>
</comment>
<gene>
    <name evidence="6" type="primary">purN</name>
    <name evidence="8" type="ORF">HMPREF9698_01513</name>
</gene>
<evidence type="ECO:0000256" key="6">
    <source>
        <dbReference type="HAMAP-Rule" id="MF_01930"/>
    </source>
</evidence>
<dbReference type="RefSeq" id="WP_003779035.1">
    <property type="nucleotide sequence ID" value="NZ_JH992962.1"/>
</dbReference>
<dbReference type="GO" id="GO:0005829">
    <property type="term" value="C:cytosol"/>
    <property type="evidence" value="ECO:0007669"/>
    <property type="project" value="TreeGrafter"/>
</dbReference>
<evidence type="ECO:0000256" key="1">
    <source>
        <dbReference type="ARBA" id="ARBA00005054"/>
    </source>
</evidence>
<name>K9EUS3_9LACT</name>
<dbReference type="EMBL" id="AGXA01000031">
    <property type="protein sequence ID" value="EKU92910.1"/>
    <property type="molecule type" value="Genomic_DNA"/>
</dbReference>
<evidence type="ECO:0000256" key="5">
    <source>
        <dbReference type="ARBA" id="ARBA00047664"/>
    </source>
</evidence>
<keyword evidence="2 6" id="KW-0808">Transferase</keyword>
<dbReference type="Gene3D" id="3.40.50.170">
    <property type="entry name" value="Formyl transferase, N-terminal domain"/>
    <property type="match status" value="1"/>
</dbReference>
<organism evidence="8 9">
    <name type="scientific">Alloiococcus otitis ATCC 51267</name>
    <dbReference type="NCBI Taxonomy" id="883081"/>
    <lineage>
        <taxon>Bacteria</taxon>
        <taxon>Bacillati</taxon>
        <taxon>Bacillota</taxon>
        <taxon>Bacilli</taxon>
        <taxon>Lactobacillales</taxon>
        <taxon>Carnobacteriaceae</taxon>
        <taxon>Alloiococcus</taxon>
    </lineage>
</organism>
<dbReference type="InterPro" id="IPR004607">
    <property type="entry name" value="GART"/>
</dbReference>
<dbReference type="Pfam" id="PF00551">
    <property type="entry name" value="Formyl_trans_N"/>
    <property type="match status" value="1"/>
</dbReference>
<dbReference type="UniPathway" id="UPA00074">
    <property type="reaction ID" value="UER00126"/>
</dbReference>
<comment type="caution">
    <text evidence="8">The sequence shown here is derived from an EMBL/GenBank/DDBJ whole genome shotgun (WGS) entry which is preliminary data.</text>
</comment>
<accession>K9EUS3</accession>
<dbReference type="EC" id="2.1.2.2" evidence="6"/>
<dbReference type="InterPro" id="IPR001555">
    <property type="entry name" value="GART_AS"/>
</dbReference>
<keyword evidence="3 6" id="KW-0658">Purine biosynthesis</keyword>
<feature type="site" description="Raises pKa of active site His" evidence="6">
    <location>
        <position position="143"/>
    </location>
</feature>
<dbReference type="InterPro" id="IPR002376">
    <property type="entry name" value="Formyl_transf_N"/>
</dbReference>
<reference evidence="8 9" key="1">
    <citation type="submission" date="2012-09" db="EMBL/GenBank/DDBJ databases">
        <title>The Genome Sequence of Alloiococcus otitis ATCC 51267.</title>
        <authorList>
            <consortium name="The Broad Institute Genome Sequencing Platform"/>
            <person name="Earl A."/>
            <person name="Ward D."/>
            <person name="Feldgarden M."/>
            <person name="Gevers D."/>
            <person name="Huys G."/>
            <person name="Walker B."/>
            <person name="Young S.K."/>
            <person name="Zeng Q."/>
            <person name="Gargeya S."/>
            <person name="Fitzgerald M."/>
            <person name="Haas B."/>
            <person name="Abouelleil A."/>
            <person name="Alvarado L."/>
            <person name="Arachchi H.M."/>
            <person name="Berlin A.M."/>
            <person name="Chapman S.B."/>
            <person name="Goldberg J."/>
            <person name="Griggs A."/>
            <person name="Gujja S."/>
            <person name="Hansen M."/>
            <person name="Howarth C."/>
            <person name="Imamovic A."/>
            <person name="Larimer J."/>
            <person name="McCowen C."/>
            <person name="Montmayeur A."/>
            <person name="Murphy C."/>
            <person name="Neiman D."/>
            <person name="Pearson M."/>
            <person name="Priest M."/>
            <person name="Roberts A."/>
            <person name="Saif S."/>
            <person name="Shea T."/>
            <person name="Sisk P."/>
            <person name="Sykes S."/>
            <person name="Wortman J."/>
            <person name="Nusbaum C."/>
            <person name="Birren B."/>
        </authorList>
    </citation>
    <scope>NUCLEOTIDE SEQUENCE [LARGE SCALE GENOMIC DNA]</scope>
    <source>
        <strain evidence="8 9">ATCC 51267</strain>
    </source>
</reference>
<evidence type="ECO:0000259" key="7">
    <source>
        <dbReference type="Pfam" id="PF00551"/>
    </source>
</evidence>
<feature type="binding site" evidence="6">
    <location>
        <position position="63"/>
    </location>
    <ligand>
        <name>(6R)-10-formyltetrahydrofolate</name>
        <dbReference type="ChEBI" id="CHEBI:195366"/>
    </ligand>
</feature>
<dbReference type="eggNOG" id="COG0299">
    <property type="taxonomic scope" value="Bacteria"/>
</dbReference>
<protein>
    <recommendedName>
        <fullName evidence="6">Phosphoribosylglycinamide formyltransferase</fullName>
        <ecNumber evidence="6">2.1.2.2</ecNumber>
    </recommendedName>
    <alternativeName>
        <fullName evidence="6">5'-phosphoribosylglycinamide transformylase</fullName>
    </alternativeName>
    <alternativeName>
        <fullName evidence="6">GAR transformylase</fullName>
        <shortName evidence="6">GART</shortName>
    </alternativeName>
</protein>
<dbReference type="GO" id="GO:0006189">
    <property type="term" value="P:'de novo' IMP biosynthetic process"/>
    <property type="evidence" value="ECO:0007669"/>
    <property type="project" value="UniProtKB-UniRule"/>
</dbReference>
<feature type="domain" description="Formyl transferase N-terminal" evidence="7">
    <location>
        <begin position="1"/>
        <end position="180"/>
    </location>
</feature>
<evidence type="ECO:0000313" key="8">
    <source>
        <dbReference type="EMBL" id="EKU92910.1"/>
    </source>
</evidence>